<dbReference type="RefSeq" id="WP_136908617.1">
    <property type="nucleotide sequence ID" value="NZ_SUMD01000003.1"/>
</dbReference>
<dbReference type="EMBL" id="SUMD01000003">
    <property type="protein sequence ID" value="TJZ79481.1"/>
    <property type="molecule type" value="Genomic_DNA"/>
</dbReference>
<reference evidence="1 2" key="1">
    <citation type="submission" date="2019-04" db="EMBL/GenBank/DDBJ databases">
        <title>Rhodococcus oryzae sp. nov., a novel actinomycete isolated from rhizosphere soil of rice (Oryza sativa L.).</title>
        <authorList>
            <person name="Li C."/>
        </authorList>
    </citation>
    <scope>NUCLEOTIDE SEQUENCE [LARGE SCALE GENOMIC DNA]</scope>
    <source>
        <strain evidence="1 2">NEAU-CX67</strain>
    </source>
</reference>
<sequence>MKCDDIGSVLNRYGEAASYLGLWGERSKLTRFPQSLTPTITVSGGFVYEAGDLHMGIVIVEDHFAHFRIERNKPTISDRFSRFEDAAKLLVKDEGEQIRSRLNLPLKYFEWKALGVHPAVEVTDDRYRARLSLRDDPSVWCSVPAFAQAATSQIMMMSMAELDAQLIEGMDL</sequence>
<keyword evidence="2" id="KW-1185">Reference proteome</keyword>
<accession>A0ABY2RMV3</accession>
<organism evidence="1 2">
    <name type="scientific">Rhodococcus oryzae</name>
    <dbReference type="NCBI Taxonomy" id="2571143"/>
    <lineage>
        <taxon>Bacteria</taxon>
        <taxon>Bacillati</taxon>
        <taxon>Actinomycetota</taxon>
        <taxon>Actinomycetes</taxon>
        <taxon>Mycobacteriales</taxon>
        <taxon>Nocardiaceae</taxon>
        <taxon>Rhodococcus</taxon>
    </lineage>
</organism>
<name>A0ABY2RMV3_9NOCA</name>
<dbReference type="Proteomes" id="UP000305109">
    <property type="component" value="Unassembled WGS sequence"/>
</dbReference>
<proteinExistence type="predicted"/>
<protein>
    <submittedName>
        <fullName evidence="1">Uncharacterized protein</fullName>
    </submittedName>
</protein>
<gene>
    <name evidence="1" type="ORF">FCG67_07575</name>
</gene>
<evidence type="ECO:0000313" key="1">
    <source>
        <dbReference type="EMBL" id="TJZ79481.1"/>
    </source>
</evidence>
<evidence type="ECO:0000313" key="2">
    <source>
        <dbReference type="Proteomes" id="UP000305109"/>
    </source>
</evidence>
<comment type="caution">
    <text evidence="1">The sequence shown here is derived from an EMBL/GenBank/DDBJ whole genome shotgun (WGS) entry which is preliminary data.</text>
</comment>